<keyword evidence="1" id="KW-1133">Transmembrane helix</keyword>
<accession>A0ABR1XHV9</accession>
<organism evidence="2 3">
    <name type="scientific">Phyllosticta citrichinensis</name>
    <dbReference type="NCBI Taxonomy" id="1130410"/>
    <lineage>
        <taxon>Eukaryota</taxon>
        <taxon>Fungi</taxon>
        <taxon>Dikarya</taxon>
        <taxon>Ascomycota</taxon>
        <taxon>Pezizomycotina</taxon>
        <taxon>Dothideomycetes</taxon>
        <taxon>Dothideomycetes incertae sedis</taxon>
        <taxon>Botryosphaeriales</taxon>
        <taxon>Phyllostictaceae</taxon>
        <taxon>Phyllosticta</taxon>
    </lineage>
</organism>
<sequence>MPSIQKRKKEKSCKVGPLAIRRIPSIPPRKLSREPWLTSSLRLADDVLALRISKAHGQADSIFRHFLLQLAELLKNALVEFLGSVALGIGLHLPNLVDFGNAVLPVLLLAGLAIELLAELFTPGLQRINVGLRVTQDGVVEVVRVLVVGLVLGLFVRFLQLLEFSFVLVDILLQLRNNLLALDHLGFGGGDLFSDLALSLAQLGEPLLQCSLHTAKSRFNGRSVDVVRSLLGDGHVHAWMSIATEMTLVAGKLGVGVVQWFLKDALG</sequence>
<gene>
    <name evidence="2" type="ORF">IWX90DRAFT_45974</name>
</gene>
<feature type="transmembrane region" description="Helical" evidence="1">
    <location>
        <begin position="73"/>
        <end position="93"/>
    </location>
</feature>
<comment type="caution">
    <text evidence="2">The sequence shown here is derived from an EMBL/GenBank/DDBJ whole genome shotgun (WGS) entry which is preliminary data.</text>
</comment>
<keyword evidence="3" id="KW-1185">Reference proteome</keyword>
<protein>
    <submittedName>
        <fullName evidence="2">Uncharacterized protein</fullName>
    </submittedName>
</protein>
<dbReference type="EMBL" id="JBBWUH010000010">
    <property type="protein sequence ID" value="KAK8155703.1"/>
    <property type="molecule type" value="Genomic_DNA"/>
</dbReference>
<feature type="transmembrane region" description="Helical" evidence="1">
    <location>
        <begin position="142"/>
        <end position="162"/>
    </location>
</feature>
<keyword evidence="1" id="KW-0812">Transmembrane</keyword>
<evidence type="ECO:0000313" key="3">
    <source>
        <dbReference type="Proteomes" id="UP001456524"/>
    </source>
</evidence>
<keyword evidence="1" id="KW-0472">Membrane</keyword>
<evidence type="ECO:0000256" key="1">
    <source>
        <dbReference type="SAM" id="Phobius"/>
    </source>
</evidence>
<dbReference type="Proteomes" id="UP001456524">
    <property type="component" value="Unassembled WGS sequence"/>
</dbReference>
<evidence type="ECO:0000313" key="2">
    <source>
        <dbReference type="EMBL" id="KAK8155703.1"/>
    </source>
</evidence>
<name>A0ABR1XHV9_9PEZI</name>
<proteinExistence type="predicted"/>
<feature type="transmembrane region" description="Helical" evidence="1">
    <location>
        <begin position="99"/>
        <end position="121"/>
    </location>
</feature>
<reference evidence="2 3" key="1">
    <citation type="journal article" date="2022" name="G3 (Bethesda)">
        <title>Enemy or ally: a genomic approach to elucidate the lifestyle of Phyllosticta citrichinaensis.</title>
        <authorList>
            <person name="Buijs V.A."/>
            <person name="Groenewald J.Z."/>
            <person name="Haridas S."/>
            <person name="LaButti K.M."/>
            <person name="Lipzen A."/>
            <person name="Martin F.M."/>
            <person name="Barry K."/>
            <person name="Grigoriev I.V."/>
            <person name="Crous P.W."/>
            <person name="Seidl M.F."/>
        </authorList>
    </citation>
    <scope>NUCLEOTIDE SEQUENCE [LARGE SCALE GENOMIC DNA]</scope>
    <source>
        <strain evidence="2 3">CBS 129764</strain>
    </source>
</reference>